<dbReference type="STRING" id="747676.F4RT70"/>
<feature type="region of interest" description="Disordered" evidence="1">
    <location>
        <begin position="772"/>
        <end position="817"/>
    </location>
</feature>
<feature type="compositionally biased region" description="Low complexity" evidence="1">
    <location>
        <begin position="1706"/>
        <end position="1725"/>
    </location>
</feature>
<dbReference type="InParanoid" id="F4RT70"/>
<name>F4RT70_MELLP</name>
<feature type="region of interest" description="Disordered" evidence="1">
    <location>
        <begin position="190"/>
        <end position="517"/>
    </location>
</feature>
<feature type="region of interest" description="Disordered" evidence="1">
    <location>
        <begin position="1586"/>
        <end position="1749"/>
    </location>
</feature>
<feature type="compositionally biased region" description="Polar residues" evidence="1">
    <location>
        <begin position="658"/>
        <end position="671"/>
    </location>
</feature>
<feature type="region of interest" description="Disordered" evidence="1">
    <location>
        <begin position="1"/>
        <end position="121"/>
    </location>
</feature>
<dbReference type="GeneID" id="18935008"/>
<evidence type="ECO:0000313" key="3">
    <source>
        <dbReference type="EMBL" id="EGG04456.1"/>
    </source>
</evidence>
<organism evidence="4">
    <name type="scientific">Melampsora larici-populina (strain 98AG31 / pathotype 3-4-7)</name>
    <name type="common">Poplar leaf rust fungus</name>
    <dbReference type="NCBI Taxonomy" id="747676"/>
    <lineage>
        <taxon>Eukaryota</taxon>
        <taxon>Fungi</taxon>
        <taxon>Dikarya</taxon>
        <taxon>Basidiomycota</taxon>
        <taxon>Pucciniomycotina</taxon>
        <taxon>Pucciniomycetes</taxon>
        <taxon>Pucciniales</taxon>
        <taxon>Melampsoraceae</taxon>
        <taxon>Melampsora</taxon>
    </lineage>
</organism>
<dbReference type="PANTHER" id="PTHR36100">
    <property type="entry name" value="BUD SITE SELECTION PROTEIN 4"/>
    <property type="match status" value="1"/>
</dbReference>
<feature type="compositionally biased region" description="Polar residues" evidence="1">
    <location>
        <begin position="846"/>
        <end position="856"/>
    </location>
</feature>
<feature type="region of interest" description="Disordered" evidence="1">
    <location>
        <begin position="139"/>
        <end position="172"/>
    </location>
</feature>
<feature type="compositionally biased region" description="Polar residues" evidence="1">
    <location>
        <begin position="63"/>
        <end position="94"/>
    </location>
</feature>
<dbReference type="InterPro" id="IPR001849">
    <property type="entry name" value="PH_domain"/>
</dbReference>
<feature type="compositionally biased region" description="Low complexity" evidence="1">
    <location>
        <begin position="448"/>
        <end position="458"/>
    </location>
</feature>
<feature type="compositionally biased region" description="Low complexity" evidence="1">
    <location>
        <begin position="1068"/>
        <end position="1077"/>
    </location>
</feature>
<evidence type="ECO:0000259" key="2">
    <source>
        <dbReference type="PROSITE" id="PS50003"/>
    </source>
</evidence>
<feature type="domain" description="PH" evidence="2">
    <location>
        <begin position="1460"/>
        <end position="1561"/>
    </location>
</feature>
<proteinExistence type="predicted"/>
<keyword evidence="4" id="KW-1185">Reference proteome</keyword>
<dbReference type="InterPro" id="IPR052007">
    <property type="entry name" value="Bud4"/>
</dbReference>
<protein>
    <recommendedName>
        <fullName evidence="2">PH domain-containing protein</fullName>
    </recommendedName>
</protein>
<feature type="compositionally biased region" description="Polar residues" evidence="1">
    <location>
        <begin position="101"/>
        <end position="120"/>
    </location>
</feature>
<feature type="compositionally biased region" description="Polar residues" evidence="1">
    <location>
        <begin position="1609"/>
        <end position="1631"/>
    </location>
</feature>
<dbReference type="PANTHER" id="PTHR36100:SF1">
    <property type="entry name" value="BUD SITE SELECTION PROTEIN 4"/>
    <property type="match status" value="1"/>
</dbReference>
<dbReference type="HOGENOM" id="CLU_241607_0_0_1"/>
<feature type="region of interest" description="Disordered" evidence="1">
    <location>
        <begin position="578"/>
        <end position="673"/>
    </location>
</feature>
<feature type="compositionally biased region" description="Polar residues" evidence="1">
    <location>
        <begin position="1656"/>
        <end position="1665"/>
    </location>
</feature>
<dbReference type="KEGG" id="mlr:MELLADRAFT_88847"/>
<feature type="region of interest" description="Disordered" evidence="1">
    <location>
        <begin position="843"/>
        <end position="893"/>
    </location>
</feature>
<dbReference type="RefSeq" id="XP_007412247.1">
    <property type="nucleotide sequence ID" value="XM_007412185.1"/>
</dbReference>
<dbReference type="eggNOG" id="ENOG502REBM">
    <property type="taxonomic scope" value="Eukaryota"/>
</dbReference>
<accession>F4RT70</accession>
<feature type="compositionally biased region" description="Pro residues" evidence="1">
    <location>
        <begin position="236"/>
        <end position="250"/>
    </location>
</feature>
<dbReference type="EMBL" id="GL883118">
    <property type="protein sequence ID" value="EGG04456.1"/>
    <property type="molecule type" value="Genomic_DNA"/>
</dbReference>
<sequence length="1749" mass="187657">MPTLNDAPSPALSSSGAPTANYRSPTSAISRPRPQSAFLMPSDGISNPSWHAPRPGHNHQQDDSSLNCQSFQSGTDHSFSISDLNDHVQTSSYPQPALNRTLPSLHSSVSQHHPSATAPRSTEAFKRLGQASLVSSSIFKSNPPASIQPSPSPSTFASDTIPAPSTPRALHTPLRPQSQMAAALKGLGFASQTTSSTTSHTPLASSSSKTGPTPASAPPMQPIRKTGTKRKSDENLPPPRPAPGLPPSAPPLHTHLIDTSSLSAPPKSRPPRKSSAYNALTRNALVTSSPFKAQSKTSVQSSDHQTSASVSGTSNMHTKLPVAVSPPGSSSEEGEGSSNESEPTPGTPPSATAPSIPNTIPSPRSTTNSGSVLKNQRLGGPRSFTPPPQSSYDEENEVDDEVSRSARPPSAMSTPGKRRERRKTVTWGGEDVLEFEREEEWRRASGASSIESHGSSHSNHSESEEESIEVPSSHITHYQAPGASEVRDEFWGRVSDPSDTQDTHEQVDTEEADQSATSVIVHELDGIPTNHPEGEHVTSFSSEMDPVDKMVDALLTSPDLAGHVGNGMSLQPWAMPNVQEESGHLPNDESLSLEERMRSEDAQAELHRKRDHPPTPTPLRPKLVSRFPYMSPRLGDKALESTPPSLPSTADTEGEPSVQKTASPAESSSIINEPPPFQPITLQGLDGADDSLFAEGSFASILQEPSFLGTSSDTALPTTGFMIPRSPGLPGLPVLPPNQTILSSTPRPSFSTNPPSPAPIFPEILAAMPSQTSAHVEEHCPVLSPPGSRRPLPRLPPSSDSPPLSMNDTNKLPAVGQSSTGLSALTAPAYSLPDIGVNSPFVMSKSDYNPSDSPNCSPGGRPRITREKIQERMRDRGATKSPEPDFGQPTLTRDPISQAASLHQLTASGNHEESLESDAMMGVQNPYDLALSAREGSLPEIPHEIPARPPLKARVATLSDSIIRPDLSHLGLVNDQTLKQEDMDAMSSGLDKLAHGFQTSSSELNSITSLNHSVSFSSDGDESMDTISGQTTEQILPSKLVQVKGAGRRRRSLSTGGADIEETGTGAGAKAAVKRTTPLSKRAQASSALLTHAVQRGMDNTDFQAPLDRALKKIMDDGQTILQRTYRIQEADTVYASDTRTATVGNAGDVVDNRNWRKLRKVSDINEHEKQLKAFWAQNGNSSKIGKVFVKMSKLILTGLPVSTRPVWFEVIIDNGLHTAKTAAYKLEPEITLGVEFELVRAKKLEFSLVFNVPLNDPRNAHLRPRRPAPTPIAPPVIPDSPKRGLAKLFGGNGRRNSKQVVERTASASPVNSAPTFDPLYPFLDRDGNLARALVNFDEFADDSLGSLKTVVIPCVAAAEDPVKAAMQMRRTFTGGVGHICMEFLSLPPLPKVPDAVLPNSSGECLKGLKIAEWWQEVWHTGVLSQMGADCDVSKSFGYDERDEDLSHHVCLLLFSLFFQTWRRRTFKATGGSLFAYNDIMNKLSAEIRLSEVLRLEECGVAAPGSPDATSVVSSSISDQGEILPPFTFRLVFKDGSEVFFHADDLNGFTKWKRVLTQLIGKVHHLPVWAELLRLEIAARRAAIAEERTTSNSSAPVARSRQPGRSKASGPSSESSNLTHGNSDRGSAITESHSRPSSSARTGMSSTSDPRRAPPSASTSRQVMASDSKDSRMSRPSSSRHAPQPSSQHRHQPHQPIAGPSSRPIASASSMAGTSSVISSSSTSSNGPQHYPTPTVAIKRSMNRMDFSK</sequence>
<dbReference type="Proteomes" id="UP000001072">
    <property type="component" value="Unassembled WGS sequence"/>
</dbReference>
<dbReference type="OrthoDB" id="2123378at2759"/>
<feature type="compositionally biased region" description="Low complexity" evidence="1">
    <location>
        <begin position="1674"/>
        <end position="1687"/>
    </location>
</feature>
<feature type="compositionally biased region" description="Basic and acidic residues" evidence="1">
    <location>
        <begin position="864"/>
        <end position="878"/>
    </location>
</feature>
<feature type="compositionally biased region" description="Low complexity" evidence="1">
    <location>
        <begin position="781"/>
        <end position="790"/>
    </location>
</feature>
<feature type="region of interest" description="Disordered" evidence="1">
    <location>
        <begin position="1042"/>
        <end position="1080"/>
    </location>
</feature>
<feature type="compositionally biased region" description="Basic and acidic residues" evidence="1">
    <location>
        <begin position="581"/>
        <end position="608"/>
    </location>
</feature>
<feature type="compositionally biased region" description="Low complexity" evidence="1">
    <location>
        <begin position="1635"/>
        <end position="1648"/>
    </location>
</feature>
<feature type="compositionally biased region" description="Low complexity" evidence="1">
    <location>
        <begin position="7"/>
        <end position="20"/>
    </location>
</feature>
<gene>
    <name evidence="3" type="ORF">MELLADRAFT_88847</name>
</gene>
<feature type="compositionally biased region" description="Polar residues" evidence="1">
    <location>
        <begin position="361"/>
        <end position="374"/>
    </location>
</feature>
<feature type="compositionally biased region" description="Polar residues" evidence="1">
    <location>
        <begin position="806"/>
        <end position="817"/>
    </location>
</feature>
<feature type="compositionally biased region" description="Polar residues" evidence="1">
    <location>
        <begin position="277"/>
        <end position="317"/>
    </location>
</feature>
<dbReference type="VEuPathDB" id="FungiDB:MELLADRAFT_88847"/>
<dbReference type="SUPFAM" id="SSF50729">
    <property type="entry name" value="PH domain-like"/>
    <property type="match status" value="1"/>
</dbReference>
<reference evidence="4" key="1">
    <citation type="journal article" date="2011" name="Proc. Natl. Acad. Sci. U.S.A.">
        <title>Obligate biotrophy features unraveled by the genomic analysis of rust fungi.</title>
        <authorList>
            <person name="Duplessis S."/>
            <person name="Cuomo C.A."/>
            <person name="Lin Y.-C."/>
            <person name="Aerts A."/>
            <person name="Tisserant E."/>
            <person name="Veneault-Fourrey C."/>
            <person name="Joly D.L."/>
            <person name="Hacquard S."/>
            <person name="Amselem J."/>
            <person name="Cantarel B.L."/>
            <person name="Chiu R."/>
            <person name="Coutinho P.M."/>
            <person name="Feau N."/>
            <person name="Field M."/>
            <person name="Frey P."/>
            <person name="Gelhaye E."/>
            <person name="Goldberg J."/>
            <person name="Grabherr M.G."/>
            <person name="Kodira C.D."/>
            <person name="Kohler A."/>
            <person name="Kuees U."/>
            <person name="Lindquist E.A."/>
            <person name="Lucas S.M."/>
            <person name="Mago R."/>
            <person name="Mauceli E."/>
            <person name="Morin E."/>
            <person name="Murat C."/>
            <person name="Pangilinan J.L."/>
            <person name="Park R."/>
            <person name="Pearson M."/>
            <person name="Quesneville H."/>
            <person name="Rouhier N."/>
            <person name="Sakthikumar S."/>
            <person name="Salamov A.A."/>
            <person name="Schmutz J."/>
            <person name="Selles B."/>
            <person name="Shapiro H."/>
            <person name="Tanguay P."/>
            <person name="Tuskan G.A."/>
            <person name="Henrissat B."/>
            <person name="Van de Peer Y."/>
            <person name="Rouze P."/>
            <person name="Ellis J.G."/>
            <person name="Dodds P.N."/>
            <person name="Schein J.E."/>
            <person name="Zhong S."/>
            <person name="Hamelin R.C."/>
            <person name="Grigoriev I.V."/>
            <person name="Szabo L.J."/>
            <person name="Martin F."/>
        </authorList>
    </citation>
    <scope>NUCLEOTIDE SEQUENCE [LARGE SCALE GENOMIC DNA]</scope>
    <source>
        <strain evidence="4">98AG31 / pathotype 3-4-7</strain>
    </source>
</reference>
<evidence type="ECO:0000313" key="4">
    <source>
        <dbReference type="Proteomes" id="UP000001072"/>
    </source>
</evidence>
<feature type="compositionally biased region" description="Low complexity" evidence="1">
    <location>
        <begin position="325"/>
        <end position="359"/>
    </location>
</feature>
<dbReference type="PROSITE" id="PS50003">
    <property type="entry name" value="PH_DOMAIN"/>
    <property type="match status" value="1"/>
</dbReference>
<evidence type="ECO:0000256" key="1">
    <source>
        <dbReference type="SAM" id="MobiDB-lite"/>
    </source>
</evidence>
<dbReference type="GO" id="GO:0005525">
    <property type="term" value="F:GTP binding"/>
    <property type="evidence" value="ECO:0007669"/>
    <property type="project" value="TreeGrafter"/>
</dbReference>
<feature type="compositionally biased region" description="Low complexity" evidence="1">
    <location>
        <begin position="191"/>
        <end position="210"/>
    </location>
</feature>